<sequence length="144" mass="15375">MSPQSNRFNIVAQTYADTETLALYFTKAKPGVIANTDVIAPGVWADYDAAGKLVSLDIRSAPRTTPCHFFDTAEVVAGKQPLAVNWHYSAAHTRLVVLLGAWDTGIVTNTVETDDPNVSLGMDADGKLCAIFIANPACSTFTLA</sequence>
<reference evidence="2" key="1">
    <citation type="journal article" date="2016" name="Nat. Commun.">
        <title>The Gonium pectorale genome demonstrates co-option of cell cycle regulation during the evolution of multicellularity.</title>
        <authorList>
            <person name="Hanschen E.R."/>
            <person name="Marriage T.N."/>
            <person name="Ferris P.J."/>
            <person name="Hamaji T."/>
            <person name="Toyoda A."/>
            <person name="Fujiyama A."/>
            <person name="Neme R."/>
            <person name="Noguchi H."/>
            <person name="Minakuchi Y."/>
            <person name="Suzuki M."/>
            <person name="Kawai-Toyooka H."/>
            <person name="Smith D.R."/>
            <person name="Sparks H."/>
            <person name="Anderson J."/>
            <person name="Bakaric R."/>
            <person name="Luria V."/>
            <person name="Karger A."/>
            <person name="Kirschner M.W."/>
            <person name="Durand P.M."/>
            <person name="Michod R.E."/>
            <person name="Nozaki H."/>
            <person name="Olson B.J."/>
        </authorList>
    </citation>
    <scope>NUCLEOTIDE SEQUENCE [LARGE SCALE GENOMIC DNA]</scope>
    <source>
        <strain evidence="2">NIES-2863</strain>
    </source>
</reference>
<dbReference type="AlphaFoldDB" id="A0A150GJ12"/>
<comment type="caution">
    <text evidence="1">The sequence shown here is derived from an EMBL/GenBank/DDBJ whole genome shotgun (WGS) entry which is preliminary data.</text>
</comment>
<accession>A0A150GJ12</accession>
<keyword evidence="2" id="KW-1185">Reference proteome</keyword>
<organism evidence="1 2">
    <name type="scientific">Gonium pectorale</name>
    <name type="common">Green alga</name>
    <dbReference type="NCBI Taxonomy" id="33097"/>
    <lineage>
        <taxon>Eukaryota</taxon>
        <taxon>Viridiplantae</taxon>
        <taxon>Chlorophyta</taxon>
        <taxon>core chlorophytes</taxon>
        <taxon>Chlorophyceae</taxon>
        <taxon>CS clade</taxon>
        <taxon>Chlamydomonadales</taxon>
        <taxon>Volvocaceae</taxon>
        <taxon>Gonium</taxon>
    </lineage>
</organism>
<dbReference type="OrthoDB" id="532890at2759"/>
<evidence type="ECO:0000313" key="2">
    <source>
        <dbReference type="Proteomes" id="UP000075714"/>
    </source>
</evidence>
<proteinExistence type="predicted"/>
<dbReference type="EMBL" id="LSYV01000020">
    <property type="protein sequence ID" value="KXZ49776.1"/>
    <property type="molecule type" value="Genomic_DNA"/>
</dbReference>
<protein>
    <submittedName>
        <fullName evidence="1">Uncharacterized protein</fullName>
    </submittedName>
</protein>
<dbReference type="Proteomes" id="UP000075714">
    <property type="component" value="Unassembled WGS sequence"/>
</dbReference>
<evidence type="ECO:0000313" key="1">
    <source>
        <dbReference type="EMBL" id="KXZ49776.1"/>
    </source>
</evidence>
<gene>
    <name evidence="1" type="ORF">GPECTOR_19g227</name>
</gene>
<name>A0A150GJ12_GONPE</name>